<feature type="compositionally biased region" description="Basic residues" evidence="9">
    <location>
        <begin position="61"/>
        <end position="72"/>
    </location>
</feature>
<protein>
    <submittedName>
        <fullName evidence="10">Uncharacterized protein</fullName>
    </submittedName>
</protein>
<feature type="region of interest" description="Disordered" evidence="9">
    <location>
        <begin position="200"/>
        <end position="234"/>
    </location>
</feature>
<dbReference type="eggNOG" id="ENOG502S132">
    <property type="taxonomic scope" value="Eukaryota"/>
</dbReference>
<name>H3GNR0_PHYRM</name>
<evidence type="ECO:0000313" key="10">
    <source>
        <dbReference type="EnsemblProtists" id="Phyra78260"/>
    </source>
</evidence>
<keyword evidence="6" id="KW-0969">Cilium</keyword>
<comment type="subcellular location">
    <subcellularLocation>
        <location evidence="1">Cytoplasm</location>
        <location evidence="1">Cytoskeleton</location>
        <location evidence="1">Flagellum axoneme</location>
    </subcellularLocation>
</comment>
<comment type="similarity">
    <text evidence="2">Belongs to the flagellar radial spoke RSP3 family.</text>
</comment>
<evidence type="ECO:0000256" key="2">
    <source>
        <dbReference type="ARBA" id="ARBA00006737"/>
    </source>
</evidence>
<evidence type="ECO:0000256" key="7">
    <source>
        <dbReference type="ARBA" id="ARBA00023212"/>
    </source>
</evidence>
<feature type="compositionally biased region" description="Basic and acidic residues" evidence="9">
    <location>
        <begin position="200"/>
        <end position="224"/>
    </location>
</feature>
<dbReference type="EMBL" id="DS566027">
    <property type="status" value="NOT_ANNOTATED_CDS"/>
    <property type="molecule type" value="Genomic_DNA"/>
</dbReference>
<evidence type="ECO:0000256" key="8">
    <source>
        <dbReference type="ARBA" id="ARBA00023273"/>
    </source>
</evidence>
<keyword evidence="4" id="KW-0597">Phosphoprotein</keyword>
<dbReference type="EnsemblProtists" id="Phyra78260">
    <property type="protein sequence ID" value="Phyra78260"/>
    <property type="gene ID" value="Phyra78260"/>
</dbReference>
<evidence type="ECO:0000256" key="3">
    <source>
        <dbReference type="ARBA" id="ARBA00022490"/>
    </source>
</evidence>
<evidence type="ECO:0000256" key="4">
    <source>
        <dbReference type="ARBA" id="ARBA00022553"/>
    </source>
</evidence>
<dbReference type="Proteomes" id="UP000005238">
    <property type="component" value="Unassembled WGS sequence"/>
</dbReference>
<accession>H3GNR0</accession>
<proteinExistence type="inferred from homology"/>
<evidence type="ECO:0000256" key="9">
    <source>
        <dbReference type="SAM" id="MobiDB-lite"/>
    </source>
</evidence>
<dbReference type="InterPro" id="IPR009290">
    <property type="entry name" value="Radial_spoke_3"/>
</dbReference>
<keyword evidence="11" id="KW-1185">Reference proteome</keyword>
<keyword evidence="8" id="KW-0966">Cell projection</keyword>
<keyword evidence="5" id="KW-0282">Flagellum</keyword>
<dbReference type="STRING" id="164328.H3GNR0"/>
<evidence type="ECO:0000313" key="11">
    <source>
        <dbReference type="Proteomes" id="UP000005238"/>
    </source>
</evidence>
<dbReference type="VEuPathDB" id="FungiDB:KRP22_5100"/>
<reference evidence="10" key="2">
    <citation type="submission" date="2015-06" db="UniProtKB">
        <authorList>
            <consortium name="EnsemblProtists"/>
        </authorList>
    </citation>
    <scope>IDENTIFICATION</scope>
    <source>
        <strain evidence="10">Pr102</strain>
    </source>
</reference>
<dbReference type="GO" id="GO:0005929">
    <property type="term" value="C:cilium"/>
    <property type="evidence" value="ECO:0000318"/>
    <property type="project" value="GO_Central"/>
</dbReference>
<dbReference type="PANTHER" id="PTHR21648:SF0">
    <property type="entry name" value="RADIAL SPOKE HEAD PROTEIN 3 HOMOLOG"/>
    <property type="match status" value="1"/>
</dbReference>
<feature type="region of interest" description="Disordered" evidence="9">
    <location>
        <begin position="1"/>
        <end position="84"/>
    </location>
</feature>
<dbReference type="HOGENOM" id="CLU_036980_0_0_1"/>
<reference evidence="11" key="1">
    <citation type="journal article" date="2006" name="Science">
        <title>Phytophthora genome sequences uncover evolutionary origins and mechanisms of pathogenesis.</title>
        <authorList>
            <person name="Tyler B.M."/>
            <person name="Tripathy S."/>
            <person name="Zhang X."/>
            <person name="Dehal P."/>
            <person name="Jiang R.H."/>
            <person name="Aerts A."/>
            <person name="Arredondo F.D."/>
            <person name="Baxter L."/>
            <person name="Bensasson D."/>
            <person name="Beynon J.L."/>
            <person name="Chapman J."/>
            <person name="Damasceno C.M."/>
            <person name="Dorrance A.E."/>
            <person name="Dou D."/>
            <person name="Dickerman A.W."/>
            <person name="Dubchak I.L."/>
            <person name="Garbelotto M."/>
            <person name="Gijzen M."/>
            <person name="Gordon S.G."/>
            <person name="Govers F."/>
            <person name="Grunwald N.J."/>
            <person name="Huang W."/>
            <person name="Ivors K.L."/>
            <person name="Jones R.W."/>
            <person name="Kamoun S."/>
            <person name="Krampis K."/>
            <person name="Lamour K.H."/>
            <person name="Lee M.K."/>
            <person name="McDonald W.H."/>
            <person name="Medina M."/>
            <person name="Meijer H.J."/>
            <person name="Nordberg E.K."/>
            <person name="Maclean D.J."/>
            <person name="Ospina-Giraldo M.D."/>
            <person name="Morris P.F."/>
            <person name="Phuntumart V."/>
            <person name="Putnam N.H."/>
            <person name="Rash S."/>
            <person name="Rose J.K."/>
            <person name="Sakihama Y."/>
            <person name="Salamov A.A."/>
            <person name="Savidor A."/>
            <person name="Scheuring C.F."/>
            <person name="Smith B.M."/>
            <person name="Sobral B.W."/>
            <person name="Terry A."/>
            <person name="Torto-Alalibo T.A."/>
            <person name="Win J."/>
            <person name="Xu Z."/>
            <person name="Zhang H."/>
            <person name="Grigoriev I.V."/>
            <person name="Rokhsar D.S."/>
            <person name="Boore J.L."/>
        </authorList>
    </citation>
    <scope>NUCLEOTIDE SEQUENCE [LARGE SCALE GENOMIC DNA]</scope>
    <source>
        <strain evidence="11">Pr102</strain>
    </source>
</reference>
<evidence type="ECO:0000256" key="6">
    <source>
        <dbReference type="ARBA" id="ARBA00023069"/>
    </source>
</evidence>
<dbReference type="OMA" id="TVFNIMN"/>
<dbReference type="InParanoid" id="H3GNR0"/>
<keyword evidence="3" id="KW-0963">Cytoplasm</keyword>
<dbReference type="VEuPathDB" id="FungiDB:KRP23_5716"/>
<dbReference type="AlphaFoldDB" id="H3GNR0"/>
<evidence type="ECO:0000256" key="1">
    <source>
        <dbReference type="ARBA" id="ARBA00004611"/>
    </source>
</evidence>
<sequence>MEQDLSYSYASKPRPVQTSRGKARDAASKATPTNIMHDPRIPRGSVFAPINTARPADGREKVKKRRNTKKRGSSNNKSHPSVFEAQAVPSYGFTSISLEANLVEQTQPTPERESFSQTDAFLPRSGANQGNATTNDMFMRPKIGIDISTQIEESDGLFNFDVEVKPLLNVLVNKTLAQALVEMKEEQEMQMLHRQHEVLKAEKSDARQGERELEDKAKEANRRKELTKKKRAEKQQRELVMRKKLFAWQFARPLVSEAFNQATSTLQKKGVFYDPILRHLAMWLAGDVYEGADANIRLRALSSELLDVRLWFGYCFGIHSSYLFRRKLLKVPSRCL</sequence>
<dbReference type="Pfam" id="PF06098">
    <property type="entry name" value="Radial_spoke_3"/>
    <property type="match status" value="1"/>
</dbReference>
<keyword evidence="7" id="KW-0206">Cytoskeleton</keyword>
<evidence type="ECO:0000256" key="5">
    <source>
        <dbReference type="ARBA" id="ARBA00022846"/>
    </source>
</evidence>
<organism evidence="10 11">
    <name type="scientific">Phytophthora ramorum</name>
    <name type="common">Sudden oak death agent</name>
    <dbReference type="NCBI Taxonomy" id="164328"/>
    <lineage>
        <taxon>Eukaryota</taxon>
        <taxon>Sar</taxon>
        <taxon>Stramenopiles</taxon>
        <taxon>Oomycota</taxon>
        <taxon>Peronosporomycetes</taxon>
        <taxon>Peronosporales</taxon>
        <taxon>Peronosporaceae</taxon>
        <taxon>Phytophthora</taxon>
    </lineage>
</organism>
<dbReference type="PANTHER" id="PTHR21648">
    <property type="entry name" value="FLAGELLAR RADIAL SPOKE PROTEIN 3"/>
    <property type="match status" value="1"/>
</dbReference>